<gene>
    <name evidence="3" type="ORF">SAMN05892877_10433</name>
</gene>
<dbReference type="OrthoDB" id="9780606at2"/>
<dbReference type="InterPro" id="IPR014153">
    <property type="entry name" value="Ds_break_AddB"/>
</dbReference>
<protein>
    <submittedName>
        <fullName evidence="3">ATP-dependent helicase/nuclease subunit B</fullName>
    </submittedName>
</protein>
<keyword evidence="3" id="KW-0347">Helicase</keyword>
<dbReference type="InterPro" id="IPR038726">
    <property type="entry name" value="PDDEXK_AddAB-type"/>
</dbReference>
<dbReference type="SUPFAM" id="SSF52980">
    <property type="entry name" value="Restriction endonuclease-like"/>
    <property type="match status" value="1"/>
</dbReference>
<keyword evidence="4" id="KW-1185">Reference proteome</keyword>
<dbReference type="InterPro" id="IPR027417">
    <property type="entry name" value="P-loop_NTPase"/>
</dbReference>
<dbReference type="EMBL" id="OBQD01000004">
    <property type="protein sequence ID" value="SOC37181.1"/>
    <property type="molecule type" value="Genomic_DNA"/>
</dbReference>
<dbReference type="InterPro" id="IPR011604">
    <property type="entry name" value="PDDEXK-like_dom_sf"/>
</dbReference>
<dbReference type="AlphaFoldDB" id="A0A285UA40"/>
<dbReference type="Pfam" id="PF12705">
    <property type="entry name" value="PDDEXK_1"/>
    <property type="match status" value="1"/>
</dbReference>
<evidence type="ECO:0000259" key="2">
    <source>
        <dbReference type="Pfam" id="PF12705"/>
    </source>
</evidence>
<reference evidence="3 4" key="1">
    <citation type="submission" date="2017-08" db="EMBL/GenBank/DDBJ databases">
        <authorList>
            <person name="de Groot N.N."/>
        </authorList>
    </citation>
    <scope>NUCLEOTIDE SEQUENCE [LARGE SCALE GENOMIC DNA]</scope>
    <source>
        <strain evidence="3 4">JC85</strain>
    </source>
</reference>
<dbReference type="SUPFAM" id="SSF52540">
    <property type="entry name" value="P-loop containing nucleoside triphosphate hydrolases"/>
    <property type="match status" value="1"/>
</dbReference>
<dbReference type="InterPro" id="IPR011335">
    <property type="entry name" value="Restrct_endonuc-II-like"/>
</dbReference>
<dbReference type="Proteomes" id="UP000219167">
    <property type="component" value="Unassembled WGS sequence"/>
</dbReference>
<dbReference type="Gene3D" id="3.90.320.10">
    <property type="match status" value="1"/>
</dbReference>
<feature type="domain" description="PD-(D/E)XK endonuclease-like" evidence="2">
    <location>
        <begin position="782"/>
        <end position="1027"/>
    </location>
</feature>
<dbReference type="RefSeq" id="WP_097137579.1">
    <property type="nucleotide sequence ID" value="NZ_OBQD01000004.1"/>
</dbReference>
<dbReference type="GO" id="GO:0004386">
    <property type="term" value="F:helicase activity"/>
    <property type="evidence" value="ECO:0007669"/>
    <property type="project" value="UniProtKB-KW"/>
</dbReference>
<organism evidence="3 4">
    <name type="scientific">Rhizobium subbaraonis</name>
    <dbReference type="NCBI Taxonomy" id="908946"/>
    <lineage>
        <taxon>Bacteria</taxon>
        <taxon>Pseudomonadati</taxon>
        <taxon>Pseudomonadota</taxon>
        <taxon>Alphaproteobacteria</taxon>
        <taxon>Hyphomicrobiales</taxon>
        <taxon>Rhizobiaceae</taxon>
        <taxon>Rhizobium/Agrobacterium group</taxon>
        <taxon>Rhizobium</taxon>
    </lineage>
</organism>
<keyword evidence="3" id="KW-0067">ATP-binding</keyword>
<name>A0A285UA40_9HYPH</name>
<evidence type="ECO:0000313" key="3">
    <source>
        <dbReference type="EMBL" id="SOC37181.1"/>
    </source>
</evidence>
<proteinExistence type="predicted"/>
<keyword evidence="3" id="KW-0378">Hydrolase</keyword>
<dbReference type="NCBIfam" id="TIGR02786">
    <property type="entry name" value="addB_alphas"/>
    <property type="match status" value="1"/>
</dbReference>
<sequence>MTARPDCAGHVFSIHPGLPFLRTLARHLCDGSLLPGFRYDADDPLSLADVTIYVPTRRSARTLRSEFVDLLGGRSAILPVIRPLGETDDDSGFFDEVAPVALDMAEPLGGPARLLELARLVLAWRNSLPAAITAVHAESPLVAPASPADAIWLARELADLIDAMETEERDWAALENIQAADHAQWWQLTLAFLTIASEFWPARLEELNRSSPSIRRNATLHAEAERYALSPPPGPVIIAGSTGSIPATARLIEAVAGVAGGVIVLPGLDFSMSSEEWQLITHDPLSGQPSRDASNRSHPQYGLKRLLERLGVDRSDVAELGSPEPDLMERARILSRALLPVHATAGWEHQRQTTDERALLNAFTNVSLVETGNEREEATAIAIALRLALEGGADSQAALITPDRKLARRVTAELARFGIEADDSAGTPLLSTAQGTLMRLLLEATLRPGDPVALVSLLKHPLARFGLSDEEKTAAATTLELLALRGGTAEVDISTLEPLLDAAVVRHAADRKPPEWRTAIDEDAVAKARHLARRISAAAEPLAGVTVRHGRTGRRFTTTLPFSDWAERTGRALEATAVDERGSLASLWSGEAGSGLATLLKGVMEAEGQLEADGPQWCDALEALGASETVKPRSMRHPRIFIFGALESRLQSVETIVIGGLNEGSWPGQTTNDAFLSRVMKANIGLEPPERRIGQLAHDFQMACAAKRVVLTRAMRSGTSPTVPSRWLQRLLAIGGPTLADELRGRGSDLVHWGSLLDQRPAQPSARRPEPRPPADLQPRSYSFSEVGRLRRDPYAIYARRILRLHPIAPFNVDPGAAERGTLYHRIVDRYVREKTAGATDAQLMSRITEEEFDLMALPVHIDAVWRPRFRGVAQAFLKWDGRRTLSVEKTLTEVQASLDLSIAGVRLTGVADRIDLRSDGRADLIDYKTGSSPSPKIARALLDPQLALEAAAMKRGAFRRLPATPPGDLLYIRLKPGERFNDEIVNNEHSAPRANSHPKSADDLAEEALAELEKLLTQLLAGRYGFASRVIPEAERDFGGEYDHLARVAEWSTAEGGEGEDDG</sequence>
<keyword evidence="3" id="KW-0547">Nucleotide-binding</keyword>
<evidence type="ECO:0000313" key="4">
    <source>
        <dbReference type="Proteomes" id="UP000219167"/>
    </source>
</evidence>
<evidence type="ECO:0000256" key="1">
    <source>
        <dbReference type="SAM" id="MobiDB-lite"/>
    </source>
</evidence>
<accession>A0A285UA40</accession>
<feature type="region of interest" description="Disordered" evidence="1">
    <location>
        <begin position="758"/>
        <end position="783"/>
    </location>
</feature>